<evidence type="ECO:0000313" key="2">
    <source>
        <dbReference type="EMBL" id="AEV28794.1"/>
    </source>
</evidence>
<organism evidence="2 3">
    <name type="scientific">Sphaerochaeta pleomorpha (strain ATCC BAA-1885 / DSM 22778 / Grapes)</name>
    <dbReference type="NCBI Taxonomy" id="158190"/>
    <lineage>
        <taxon>Bacteria</taxon>
        <taxon>Pseudomonadati</taxon>
        <taxon>Spirochaetota</taxon>
        <taxon>Spirochaetia</taxon>
        <taxon>Spirochaetales</taxon>
        <taxon>Sphaerochaetaceae</taxon>
        <taxon>Sphaerochaeta</taxon>
    </lineage>
</organism>
<dbReference type="Proteomes" id="UP000005632">
    <property type="component" value="Chromosome"/>
</dbReference>
<evidence type="ECO:0000256" key="1">
    <source>
        <dbReference type="SAM" id="SignalP"/>
    </source>
</evidence>
<keyword evidence="3" id="KW-1185">Reference proteome</keyword>
<dbReference type="AlphaFoldDB" id="G8QRE1"/>
<dbReference type="STRING" id="158190.SpiGrapes_0969"/>
<name>G8QRE1_SPHPG</name>
<dbReference type="RefSeq" id="WP_014269643.1">
    <property type="nucleotide sequence ID" value="NC_016633.1"/>
</dbReference>
<feature type="signal peptide" evidence="1">
    <location>
        <begin position="1"/>
        <end position="22"/>
    </location>
</feature>
<accession>G8QRE1</accession>
<dbReference type="KEGG" id="sgp:SpiGrapes_0969"/>
<dbReference type="EMBL" id="CP003155">
    <property type="protein sequence ID" value="AEV28794.1"/>
    <property type="molecule type" value="Genomic_DNA"/>
</dbReference>
<sequence>MKTRKITLAITCLLLVSVSLFSAGNEILTKYPSSIGAQIGQLSGYGLSYQKRISDLDALQTTVGLSFNGDATWGSYLDYVVGVEYQHTIYSDCYDDWFLGQLYIFTAINHMGSIETVDEYSDVLGPFKPSLAVGGGFGVEILFFDHFSLPIEFGYGAFWEYADTSFIKQLQLQFIAQVGMRYRF</sequence>
<dbReference type="HOGENOM" id="CLU_1467323_0_0_12"/>
<dbReference type="eggNOG" id="ENOG502ZY11">
    <property type="taxonomic scope" value="Bacteria"/>
</dbReference>
<protein>
    <recommendedName>
        <fullName evidence="4">Outer membrane protein beta-barrel domain-containing protein</fullName>
    </recommendedName>
</protein>
<proteinExistence type="predicted"/>
<gene>
    <name evidence="2" type="ordered locus">SpiGrapes_0969</name>
</gene>
<keyword evidence="1" id="KW-0732">Signal</keyword>
<evidence type="ECO:0008006" key="4">
    <source>
        <dbReference type="Google" id="ProtNLM"/>
    </source>
</evidence>
<feature type="chain" id="PRO_5003515098" description="Outer membrane protein beta-barrel domain-containing protein" evidence="1">
    <location>
        <begin position="23"/>
        <end position="184"/>
    </location>
</feature>
<evidence type="ECO:0000313" key="3">
    <source>
        <dbReference type="Proteomes" id="UP000005632"/>
    </source>
</evidence>
<dbReference type="OrthoDB" id="9843305at2"/>
<reference evidence="2 3" key="1">
    <citation type="submission" date="2011-11" db="EMBL/GenBank/DDBJ databases">
        <title>Complete sequence of Spirochaeta sp. grapes.</title>
        <authorList>
            <consortium name="US DOE Joint Genome Institute"/>
            <person name="Lucas S."/>
            <person name="Han J."/>
            <person name="Lapidus A."/>
            <person name="Cheng J.-F."/>
            <person name="Goodwin L."/>
            <person name="Pitluck S."/>
            <person name="Peters L."/>
            <person name="Ovchinnikova G."/>
            <person name="Munk A.C."/>
            <person name="Detter J.C."/>
            <person name="Han C."/>
            <person name="Tapia R."/>
            <person name="Land M."/>
            <person name="Hauser L."/>
            <person name="Kyrpides N."/>
            <person name="Ivanova N."/>
            <person name="Pagani I."/>
            <person name="Ritalahtilisa K."/>
            <person name="Loeffler F."/>
            <person name="Woyke T."/>
        </authorList>
    </citation>
    <scope>NUCLEOTIDE SEQUENCE [LARGE SCALE GENOMIC DNA]</scope>
    <source>
        <strain evidence="3">ATCC BAA-1885 / DSM 22778 / Grapes</strain>
    </source>
</reference>